<keyword evidence="3" id="KW-1185">Reference proteome</keyword>
<sequence length="263" mass="29411">MKEFIGGTIIVIALLFFALSIIGIFVPRKLTFFVSKTENPPSRFKIFVTYIFLSVVFFAVAGSILPQPDKIDETKASVQQPVATETKQPEPKKIEVTQANLPPQTSSQAEIQQTEKYMLPKLTKEEASRCDLAPCPAGTHVVSYFKKNDPYVACPTKELAEYTNFALGLMVMTLNVSGGYRMPNISPITGDPEYEGSTKIMMDNLRDSAGVKTFDQAMAVCRYGKNGRHLVVMNNRENESMIWVADMKNQSNFWMPKSSLNLK</sequence>
<accession>A0A1R4HDG3</accession>
<evidence type="ECO:0000313" key="3">
    <source>
        <dbReference type="Proteomes" id="UP000195442"/>
    </source>
</evidence>
<evidence type="ECO:0000256" key="1">
    <source>
        <dbReference type="SAM" id="Phobius"/>
    </source>
</evidence>
<dbReference type="EMBL" id="FUKJ01000301">
    <property type="protein sequence ID" value="SJM93920.1"/>
    <property type="molecule type" value="Genomic_DNA"/>
</dbReference>
<feature type="transmembrane region" description="Helical" evidence="1">
    <location>
        <begin position="6"/>
        <end position="26"/>
    </location>
</feature>
<dbReference type="RefSeq" id="WP_087147582.1">
    <property type="nucleotide sequence ID" value="NZ_FUKJ01000301.1"/>
</dbReference>
<keyword evidence="1" id="KW-1133">Transmembrane helix</keyword>
<keyword evidence="1" id="KW-0472">Membrane</keyword>
<keyword evidence="1" id="KW-0812">Transmembrane</keyword>
<protein>
    <submittedName>
        <fullName evidence="2">Uncharacterized protein</fullName>
    </submittedName>
</protein>
<feature type="transmembrane region" description="Helical" evidence="1">
    <location>
        <begin position="47"/>
        <end position="65"/>
    </location>
</feature>
<dbReference type="Proteomes" id="UP000195442">
    <property type="component" value="Unassembled WGS sequence"/>
</dbReference>
<evidence type="ECO:0000313" key="2">
    <source>
        <dbReference type="EMBL" id="SJM93920.1"/>
    </source>
</evidence>
<organism evidence="2 3">
    <name type="scientific">Crenothrix polyspora</name>
    <dbReference type="NCBI Taxonomy" id="360316"/>
    <lineage>
        <taxon>Bacteria</taxon>
        <taxon>Pseudomonadati</taxon>
        <taxon>Pseudomonadota</taxon>
        <taxon>Gammaproteobacteria</taxon>
        <taxon>Methylococcales</taxon>
        <taxon>Crenotrichaceae</taxon>
        <taxon>Crenothrix</taxon>
    </lineage>
</organism>
<gene>
    <name evidence="2" type="ORF">CRENPOLYSF2_370030</name>
</gene>
<proteinExistence type="predicted"/>
<name>A0A1R4HDG3_9GAMM</name>
<reference evidence="3" key="1">
    <citation type="submission" date="2017-02" db="EMBL/GenBank/DDBJ databases">
        <authorList>
            <person name="Daims H."/>
        </authorList>
    </citation>
    <scope>NUCLEOTIDE SEQUENCE [LARGE SCALE GENOMIC DNA]</scope>
</reference>
<dbReference type="OrthoDB" id="7029963at2"/>
<dbReference type="AlphaFoldDB" id="A0A1R4HDG3"/>